<gene>
    <name evidence="3" type="ORF">BO225_05855</name>
</gene>
<name>A0A1U7NMP4_9FIRM</name>
<dbReference type="PROSITE" id="PS51257">
    <property type="entry name" value="PROKAR_LIPOPROTEIN"/>
    <property type="match status" value="1"/>
</dbReference>
<organism evidence="3 4">
    <name type="scientific">Dubosiella newyorkensis</name>
    <dbReference type="NCBI Taxonomy" id="1862672"/>
    <lineage>
        <taxon>Bacteria</taxon>
        <taxon>Bacillati</taxon>
        <taxon>Bacillota</taxon>
        <taxon>Erysipelotrichia</taxon>
        <taxon>Erysipelotrichales</taxon>
        <taxon>Erysipelotrichaceae</taxon>
        <taxon>Dubosiella</taxon>
    </lineage>
</organism>
<feature type="region of interest" description="Disordered" evidence="1">
    <location>
        <begin position="23"/>
        <end position="64"/>
    </location>
</feature>
<evidence type="ECO:0000256" key="2">
    <source>
        <dbReference type="SAM" id="SignalP"/>
    </source>
</evidence>
<dbReference type="EMBL" id="MPKA01000063">
    <property type="protein sequence ID" value="OLU46541.1"/>
    <property type="molecule type" value="Genomic_DNA"/>
</dbReference>
<dbReference type="STRING" id="1862672.BO225_05855"/>
<dbReference type="RefSeq" id="WP_076341340.1">
    <property type="nucleotide sequence ID" value="NZ_CANTAN010000041.1"/>
</dbReference>
<accession>A0A1U7NMP4</accession>
<comment type="caution">
    <text evidence="3">The sequence shown here is derived from an EMBL/GenBank/DDBJ whole genome shotgun (WGS) entry which is preliminary data.</text>
</comment>
<sequence length="176" mass="19533">MKTNRLIAAFLVMNCCVLAGCASTSPKESEPVQKEEKKQEEKEDSKSENNEHSEEPSEEKGPIAVTETEQIEGAWEVVNIRNGSPRTFTFNGDGTYEDYTTIESELPSDNVRSGTYTINNGEIVLNLQSFVVGEKDLTSTAVDKNEFIYKANINGDILELQELGSNGMIFVLQKVK</sequence>
<keyword evidence="2" id="KW-0732">Signal</keyword>
<protein>
    <submittedName>
        <fullName evidence="3">Uncharacterized protein</fullName>
    </submittedName>
</protein>
<dbReference type="Proteomes" id="UP000186705">
    <property type="component" value="Unassembled WGS sequence"/>
</dbReference>
<feature type="signal peptide" evidence="2">
    <location>
        <begin position="1"/>
        <end position="19"/>
    </location>
</feature>
<keyword evidence="4" id="KW-1185">Reference proteome</keyword>
<dbReference type="AlphaFoldDB" id="A0A1U7NMP4"/>
<evidence type="ECO:0000256" key="1">
    <source>
        <dbReference type="SAM" id="MobiDB-lite"/>
    </source>
</evidence>
<evidence type="ECO:0000313" key="3">
    <source>
        <dbReference type="EMBL" id="OLU46541.1"/>
    </source>
</evidence>
<proteinExistence type="predicted"/>
<reference evidence="3 4" key="1">
    <citation type="submission" date="2016-11" db="EMBL/GenBank/DDBJ databases">
        <title>Description of two novel members of the family Erysipelotrichaceae: Ileibacterium lipovorans gen. nov., sp. nov. and Dubosiella newyorkensis, gen. nov., sp. nov.</title>
        <authorList>
            <person name="Cox L.M."/>
            <person name="Sohn J."/>
            <person name="Tyrrell K.L."/>
            <person name="Citron D.M."/>
            <person name="Lawson P.A."/>
            <person name="Patel N.B."/>
            <person name="Iizumi T."/>
            <person name="Perez-Perez G.I."/>
            <person name="Goldstein E.J."/>
            <person name="Blaser M.J."/>
        </authorList>
    </citation>
    <scope>NUCLEOTIDE SEQUENCE [LARGE SCALE GENOMIC DNA]</scope>
    <source>
        <strain evidence="3 4">NYU-BL-A4</strain>
    </source>
</reference>
<evidence type="ECO:0000313" key="4">
    <source>
        <dbReference type="Proteomes" id="UP000186705"/>
    </source>
</evidence>
<dbReference type="GeneID" id="78275469"/>
<feature type="chain" id="PRO_5039509150" evidence="2">
    <location>
        <begin position="20"/>
        <end position="176"/>
    </location>
</feature>
<feature type="compositionally biased region" description="Basic and acidic residues" evidence="1">
    <location>
        <begin position="27"/>
        <end position="61"/>
    </location>
</feature>